<keyword evidence="2" id="KW-1185">Reference proteome</keyword>
<dbReference type="InterPro" id="IPR043129">
    <property type="entry name" value="ATPase_NBD"/>
</dbReference>
<name>A0A8S3R160_MYTED</name>
<dbReference type="SUPFAM" id="SSF53067">
    <property type="entry name" value="Actin-like ATPase domain"/>
    <property type="match status" value="2"/>
</dbReference>
<sequence length="578" mass="65558">MACGETISESLLVAAIDFGTTFSGYGYISRGDYKDDPTMVYGRIWHSNSQPGLSLKTPTCILFNQNQVFESFGGAAEDKYTELAQAEEHMDWFFFKRFKMQLYDKKEISRDFMLEGENGCLMPAMIVFTESIKFLRTQIQEDIRSMKVSIKPEEINWVLTVPAIWSDPAKQFMREAANAVIYLYLPRVLDSYICHRSCHFLGGIPNSRLILVLEPEAASIYCKNLFVNRKISSGGRSYFDSFAAGTKYLILNAEGDTTDITVQEIKPDGSIKQIYMVNGGEWGGGKVNQAFEEFMLDIVGMETMDKFRNEDKAEYLSLCRRKIPGGKGYFFERFLKSNKFISWIGDKLRINSNIVKGIYSKTCRQITDKLDDIFQEPVVVDTEIILMVGDISGTQMLQEAIKSEYHNKLVIIPVEPGLAVLKGAVQFGFNSKIMNPRISRFTYGISTIKHSRPHTIPEIKIQIINDIMYCRERFGKHVERGQSIEVGKVADQRTYNHSKRDQRRTCLPINSSLAVDPEYVDETECAYLGDLKVDVSDIRGGCEREVVVGIGLEGTNVAVEAVVKFTGEKVDARFNFLR</sequence>
<dbReference type="PANTHER" id="PTHR14187">
    <property type="entry name" value="ALPHA KINASE/ELONGATION FACTOR 2 KINASE"/>
    <property type="match status" value="1"/>
</dbReference>
<evidence type="ECO:0000313" key="2">
    <source>
        <dbReference type="Proteomes" id="UP000683360"/>
    </source>
</evidence>
<protein>
    <recommendedName>
        <fullName evidence="3">Heat shock 70 kDa protein 12A</fullName>
    </recommendedName>
</protein>
<accession>A0A8S3R160</accession>
<dbReference type="PANTHER" id="PTHR14187:SF5">
    <property type="entry name" value="HEAT SHOCK 70 KDA PROTEIN 12A"/>
    <property type="match status" value="1"/>
</dbReference>
<evidence type="ECO:0008006" key="3">
    <source>
        <dbReference type="Google" id="ProtNLM"/>
    </source>
</evidence>
<organism evidence="1 2">
    <name type="scientific">Mytilus edulis</name>
    <name type="common">Blue mussel</name>
    <dbReference type="NCBI Taxonomy" id="6550"/>
    <lineage>
        <taxon>Eukaryota</taxon>
        <taxon>Metazoa</taxon>
        <taxon>Spiralia</taxon>
        <taxon>Lophotrochozoa</taxon>
        <taxon>Mollusca</taxon>
        <taxon>Bivalvia</taxon>
        <taxon>Autobranchia</taxon>
        <taxon>Pteriomorphia</taxon>
        <taxon>Mytilida</taxon>
        <taxon>Mytiloidea</taxon>
        <taxon>Mytilidae</taxon>
        <taxon>Mytilinae</taxon>
        <taxon>Mytilus</taxon>
    </lineage>
</organism>
<dbReference type="Gene3D" id="3.30.420.40">
    <property type="match status" value="1"/>
</dbReference>
<dbReference type="AlphaFoldDB" id="A0A8S3R160"/>
<proteinExistence type="predicted"/>
<comment type="caution">
    <text evidence="1">The sequence shown here is derived from an EMBL/GenBank/DDBJ whole genome shotgun (WGS) entry which is preliminary data.</text>
</comment>
<dbReference type="Proteomes" id="UP000683360">
    <property type="component" value="Unassembled WGS sequence"/>
</dbReference>
<evidence type="ECO:0000313" key="1">
    <source>
        <dbReference type="EMBL" id="CAG2200794.1"/>
    </source>
</evidence>
<reference evidence="1" key="1">
    <citation type="submission" date="2021-03" db="EMBL/GenBank/DDBJ databases">
        <authorList>
            <person name="Bekaert M."/>
        </authorList>
    </citation>
    <scope>NUCLEOTIDE SEQUENCE</scope>
</reference>
<dbReference type="OrthoDB" id="6141683at2759"/>
<dbReference type="CDD" id="cd10229">
    <property type="entry name" value="ASKHA_NBD_HSP70_HSPA12"/>
    <property type="match status" value="1"/>
</dbReference>
<dbReference type="EMBL" id="CAJPWZ010000765">
    <property type="protein sequence ID" value="CAG2200794.1"/>
    <property type="molecule type" value="Genomic_DNA"/>
</dbReference>
<gene>
    <name evidence="1" type="ORF">MEDL_15434</name>
</gene>